<reference evidence="2 3" key="1">
    <citation type="submission" date="2020-08" db="EMBL/GenBank/DDBJ databases">
        <title>Croceimicrobium hydrocarbonivorans gen. nov., sp. nov., a novel marine bacterium isolated from a bacterial consortium that degrades polyethylene terephthalate.</title>
        <authorList>
            <person name="Liu R."/>
        </authorList>
    </citation>
    <scope>NUCLEOTIDE SEQUENCE [LARGE SCALE GENOMIC DNA]</scope>
    <source>
        <strain evidence="2 3">A20-9</strain>
    </source>
</reference>
<evidence type="ECO:0000256" key="1">
    <source>
        <dbReference type="SAM" id="Phobius"/>
    </source>
</evidence>
<feature type="transmembrane region" description="Helical" evidence="1">
    <location>
        <begin position="29"/>
        <end position="49"/>
    </location>
</feature>
<name>A0A7H0VCZ2_9FLAO</name>
<dbReference type="KEGG" id="chyd:H4K34_14575"/>
<gene>
    <name evidence="2" type="ORF">H4K34_14575</name>
</gene>
<dbReference type="Proteomes" id="UP000516305">
    <property type="component" value="Chromosome"/>
</dbReference>
<proteinExistence type="predicted"/>
<keyword evidence="3" id="KW-1185">Reference proteome</keyword>
<keyword evidence="1" id="KW-0812">Transmembrane</keyword>
<sequence>MKYGKEIRVHCKHCAKDQMKHVNDIRAEVNNTMVIIAFGLSAILTFFLWSRYGAISTVSAAIPFVAFTQQSKRVNSFNKIMARR</sequence>
<organism evidence="2 3">
    <name type="scientific">Croceimicrobium hydrocarbonivorans</name>
    <dbReference type="NCBI Taxonomy" id="2761580"/>
    <lineage>
        <taxon>Bacteria</taxon>
        <taxon>Pseudomonadati</taxon>
        <taxon>Bacteroidota</taxon>
        <taxon>Flavobacteriia</taxon>
        <taxon>Flavobacteriales</taxon>
        <taxon>Owenweeksiaceae</taxon>
        <taxon>Croceimicrobium</taxon>
    </lineage>
</organism>
<evidence type="ECO:0000313" key="2">
    <source>
        <dbReference type="EMBL" id="QNR23590.1"/>
    </source>
</evidence>
<dbReference type="AlphaFoldDB" id="A0A7H0VCZ2"/>
<dbReference type="EMBL" id="CP060139">
    <property type="protein sequence ID" value="QNR23590.1"/>
    <property type="molecule type" value="Genomic_DNA"/>
</dbReference>
<evidence type="ECO:0000313" key="3">
    <source>
        <dbReference type="Proteomes" id="UP000516305"/>
    </source>
</evidence>
<keyword evidence="1" id="KW-0472">Membrane</keyword>
<keyword evidence="1" id="KW-1133">Transmembrane helix</keyword>
<accession>A0A7H0VCZ2</accession>
<dbReference type="RefSeq" id="WP_210758123.1">
    <property type="nucleotide sequence ID" value="NZ_CP060139.1"/>
</dbReference>
<protein>
    <submittedName>
        <fullName evidence="2">Uncharacterized protein</fullName>
    </submittedName>
</protein>